<keyword evidence="4" id="KW-0547">Nucleotide-binding</keyword>
<keyword evidence="15" id="KW-1185">Reference proteome</keyword>
<evidence type="ECO:0000256" key="3">
    <source>
        <dbReference type="ARBA" id="ARBA00012551"/>
    </source>
</evidence>
<comment type="caution">
    <text evidence="14">The sequence shown here is derived from an EMBL/GenBank/DDBJ whole genome shotgun (WGS) entry which is preliminary data.</text>
</comment>
<feature type="domain" description="Helicase C-terminal" evidence="13">
    <location>
        <begin position="1005"/>
        <end position="1161"/>
    </location>
</feature>
<evidence type="ECO:0000313" key="14">
    <source>
        <dbReference type="EMBL" id="TVY53691.1"/>
    </source>
</evidence>
<dbReference type="GO" id="GO:0016787">
    <property type="term" value="F:hydrolase activity"/>
    <property type="evidence" value="ECO:0007669"/>
    <property type="project" value="UniProtKB-KW"/>
</dbReference>
<dbReference type="Gene3D" id="3.40.50.300">
    <property type="entry name" value="P-loop containing nucleotide triphosphate hydrolases"/>
    <property type="match status" value="2"/>
</dbReference>
<keyword evidence="6 14" id="KW-0347">Helicase</keyword>
<keyword evidence="8" id="KW-0156">Chromatin regulator</keyword>
<dbReference type="CDD" id="cd18793">
    <property type="entry name" value="SF2_C_SNF"/>
    <property type="match status" value="1"/>
</dbReference>
<dbReference type="Gene3D" id="3.40.50.10810">
    <property type="entry name" value="Tandem AAA-ATPase domain"/>
    <property type="match status" value="1"/>
</dbReference>
<evidence type="ECO:0000256" key="5">
    <source>
        <dbReference type="ARBA" id="ARBA00022801"/>
    </source>
</evidence>
<feature type="compositionally biased region" description="Polar residues" evidence="11">
    <location>
        <begin position="25"/>
        <end position="41"/>
    </location>
</feature>
<dbReference type="InterPro" id="IPR049730">
    <property type="entry name" value="SNF2/RAD54-like_C"/>
</dbReference>
<feature type="domain" description="Helicase ATP-binding" evidence="12">
    <location>
        <begin position="645"/>
        <end position="812"/>
    </location>
</feature>
<evidence type="ECO:0000256" key="4">
    <source>
        <dbReference type="ARBA" id="ARBA00022741"/>
    </source>
</evidence>
<dbReference type="PANTHER" id="PTHR10799">
    <property type="entry name" value="SNF2/RAD54 HELICASE FAMILY"/>
    <property type="match status" value="1"/>
</dbReference>
<evidence type="ECO:0000256" key="6">
    <source>
        <dbReference type="ARBA" id="ARBA00022806"/>
    </source>
</evidence>
<keyword evidence="9" id="KW-0238">DNA-binding</keyword>
<evidence type="ECO:0000256" key="7">
    <source>
        <dbReference type="ARBA" id="ARBA00022840"/>
    </source>
</evidence>
<feature type="region of interest" description="Disordered" evidence="11">
    <location>
        <begin position="382"/>
        <end position="452"/>
    </location>
</feature>
<evidence type="ECO:0000256" key="9">
    <source>
        <dbReference type="ARBA" id="ARBA00023125"/>
    </source>
</evidence>
<dbReference type="InterPro" id="IPR001650">
    <property type="entry name" value="Helicase_C-like"/>
</dbReference>
<feature type="region of interest" description="Disordered" evidence="11">
    <location>
        <begin position="1174"/>
        <end position="1212"/>
    </location>
</feature>
<feature type="region of interest" description="Disordered" evidence="11">
    <location>
        <begin position="1"/>
        <end position="140"/>
    </location>
</feature>
<protein>
    <recommendedName>
        <fullName evidence="3">DNA helicase</fullName>
        <ecNumber evidence="3">3.6.4.12</ecNumber>
    </recommendedName>
</protein>
<dbReference type="GO" id="GO:0005524">
    <property type="term" value="F:ATP binding"/>
    <property type="evidence" value="ECO:0007669"/>
    <property type="project" value="UniProtKB-KW"/>
</dbReference>
<dbReference type="PROSITE" id="PS51194">
    <property type="entry name" value="HELICASE_CTER"/>
    <property type="match status" value="1"/>
</dbReference>
<evidence type="ECO:0000256" key="11">
    <source>
        <dbReference type="SAM" id="MobiDB-lite"/>
    </source>
</evidence>
<dbReference type="EMBL" id="QGMG01000424">
    <property type="protein sequence ID" value="TVY53691.1"/>
    <property type="molecule type" value="Genomic_DNA"/>
</dbReference>
<name>A0A7D8YXP7_9HELO</name>
<dbReference type="SMART" id="SM00487">
    <property type="entry name" value="DEXDc"/>
    <property type="match status" value="1"/>
</dbReference>
<evidence type="ECO:0000256" key="2">
    <source>
        <dbReference type="ARBA" id="ARBA00007025"/>
    </source>
</evidence>
<dbReference type="GO" id="GO:0005634">
    <property type="term" value="C:nucleus"/>
    <property type="evidence" value="ECO:0007669"/>
    <property type="project" value="UniProtKB-SubCell"/>
</dbReference>
<dbReference type="Pfam" id="PF00271">
    <property type="entry name" value="Helicase_C"/>
    <property type="match status" value="1"/>
</dbReference>
<feature type="compositionally biased region" description="Polar residues" evidence="11">
    <location>
        <begin position="80"/>
        <end position="102"/>
    </location>
</feature>
<dbReference type="InterPro" id="IPR027417">
    <property type="entry name" value="P-loop_NTPase"/>
</dbReference>
<dbReference type="OrthoDB" id="5857104at2759"/>
<keyword evidence="7" id="KW-0067">ATP-binding</keyword>
<sequence>MAFNLGGAKSPMPLPDSPAIKRQKTATGYNSNNSPTTNGYNSDEDDGDALFENFIPDTPKAAGNGYQTQPTQILPPATNGYETQPTQILKPQPNNYETQPTQLLDRPLNPASSPPLTPHRTVQVPASSPYGPQSSPSQNGAATAFMGIQQNPRVAMPSTNSAAAFPISHYQRQLMQPKPSALPTYQRNLATSIAPAGTAYRPPHGIVPKQSPTKSVIDLTDDGEDSDSDSGINKANILPSTFAPRTAQSSFSGINGNTKFQEAVRNAAYKPSMHAGMKQTKPDRARPIEDIASNSLTDSAIRENVVRIRRVLPNIAFSAAQNALVVSNGNLDDAILLLGGDDAPGDIIPISDDEFSALPAKDEPQMKRGLNAPTVSIRDKYSSTQALPRKQSQSQVSTPPVKPKRKLMQGRRNPSSPALPIVSSPLKPQASPIVSVHDDFDSDDSGVASAPEEDPLLEGRVLKYLNICKVEELVELTATTKELAEVMINARPFHSLDSARTVENTKTLKSGKKSKKAPIGDRIVDTALDMFQGYEAIDALCAKCEELGKAPAEEMTKWGFDVFGASKGGELEMTSLEDDAESLRDSGIGSPSSGNASPKNNNDEDIRIVATKRKRGNVNFLKKPDLMAESCVLKDYQVVGLNWLDLMYRNRLSCILADEMGLGKTCQVIAFISHLVEIGHNGPHLVVCPGSTLENWLRECQNFAPQLNVEPYHGLQKERGEMADAILNNRETINIVVTTYDMAAKKEDNKFLRRLKPDVCVYDEGHYLKNPNSQRYQGLVRIPAEFRLLLTGTPLQNNLQELAALLAFIMPSVFEERQEDLHYIFKAKATTRDADHAALLSAQRIGRARTMLTPFVLRRKKEQVLKHLPIKTNRMEYCTLHPAQKEVYDGLVEKARERARVRLEGGKVPKGDENNPLMQLRKAAIHPMLFRRHFTDEKIEKMCDILRKKDPTNFPTDKNHKRDHLIQEMQLGSDYWLHGWCGSYPCIRSFDVADLAWMNSGKVESLVKLVKAYKENGDRVLIFSQFALVLDILQSVLNTSLISYTRIDGSTKIDERQSLIDQFRDDEGITAFLLTTKAGGTGINLMYANKVIIFDGSFNPQDDRQAENRAHRVGQTRDVEVVRLVTKGTIEEQIYALGKSKLMLDGRVAGGDDADAMTDAGEKAVAKMLLEGTTATEEDKEKEVGGDGEVQKKAEVVADGKGKETELPKRKKSSLLDSLVKGDEGEDMLV</sequence>
<organism evidence="14 15">
    <name type="scientific">Lachnellula cervina</name>
    <dbReference type="NCBI Taxonomy" id="1316786"/>
    <lineage>
        <taxon>Eukaryota</taxon>
        <taxon>Fungi</taxon>
        <taxon>Dikarya</taxon>
        <taxon>Ascomycota</taxon>
        <taxon>Pezizomycotina</taxon>
        <taxon>Leotiomycetes</taxon>
        <taxon>Helotiales</taxon>
        <taxon>Lachnaceae</taxon>
        <taxon>Lachnellula</taxon>
    </lineage>
</organism>
<accession>A0A7D8YXP7</accession>
<evidence type="ECO:0000256" key="10">
    <source>
        <dbReference type="ARBA" id="ARBA00023242"/>
    </source>
</evidence>
<keyword evidence="10" id="KW-0539">Nucleus</keyword>
<dbReference type="CDD" id="cd17998">
    <property type="entry name" value="DEXHc_SMARCAD1"/>
    <property type="match status" value="1"/>
</dbReference>
<dbReference type="PROSITE" id="PS51192">
    <property type="entry name" value="HELICASE_ATP_BIND_1"/>
    <property type="match status" value="1"/>
</dbReference>
<dbReference type="InterPro" id="IPR014001">
    <property type="entry name" value="Helicase_ATP-bd"/>
</dbReference>
<dbReference type="SUPFAM" id="SSF52540">
    <property type="entry name" value="P-loop containing nucleoside triphosphate hydrolases"/>
    <property type="match status" value="2"/>
</dbReference>
<evidence type="ECO:0000256" key="8">
    <source>
        <dbReference type="ARBA" id="ARBA00022853"/>
    </source>
</evidence>
<dbReference type="EC" id="3.6.4.12" evidence="3"/>
<feature type="region of interest" description="Disordered" evidence="11">
    <location>
        <begin position="580"/>
        <end position="605"/>
    </location>
</feature>
<gene>
    <name evidence="14" type="primary">fft2</name>
    <name evidence="14" type="ORF">LCER1_G004567</name>
</gene>
<dbReference type="InterPro" id="IPR038718">
    <property type="entry name" value="SNF2-like_sf"/>
</dbReference>
<feature type="compositionally biased region" description="Polar residues" evidence="11">
    <location>
        <begin position="589"/>
        <end position="600"/>
    </location>
</feature>
<reference evidence="14 15" key="1">
    <citation type="submission" date="2018-05" db="EMBL/GenBank/DDBJ databases">
        <title>Whole genome sequencing for identification of molecular markers to develop diagnostic detection tools for the regulated plant pathogen Lachnellula willkommii.</title>
        <authorList>
            <person name="Giroux E."/>
            <person name="Bilodeau G."/>
        </authorList>
    </citation>
    <scope>NUCLEOTIDE SEQUENCE [LARGE SCALE GENOMIC DNA]</scope>
    <source>
        <strain evidence="14 15">CBS 625.97</strain>
    </source>
</reference>
<dbReference type="Proteomes" id="UP000481288">
    <property type="component" value="Unassembled WGS sequence"/>
</dbReference>
<comment type="similarity">
    <text evidence="2">Belongs to the SNF2/RAD54 helicase family.</text>
</comment>
<feature type="compositionally biased region" description="Polar residues" evidence="11">
    <location>
        <begin position="382"/>
        <end position="398"/>
    </location>
</feature>
<dbReference type="GO" id="GO:0003678">
    <property type="term" value="F:DNA helicase activity"/>
    <property type="evidence" value="ECO:0007669"/>
    <property type="project" value="UniProtKB-EC"/>
</dbReference>
<dbReference type="Pfam" id="PF00176">
    <property type="entry name" value="SNF2-rel_dom"/>
    <property type="match status" value="1"/>
</dbReference>
<dbReference type="FunFam" id="3.40.50.10810:FF:000014">
    <property type="entry name" value="SWI/SNF-related matrix-associated actin-dependent regulator of chromatin subfamily A containing DEAD/H box 1"/>
    <property type="match status" value="1"/>
</dbReference>
<dbReference type="GO" id="GO:0140658">
    <property type="term" value="F:ATP-dependent chromatin remodeler activity"/>
    <property type="evidence" value="ECO:0007669"/>
    <property type="project" value="UniProtKB-ARBA"/>
</dbReference>
<dbReference type="GO" id="GO:0005694">
    <property type="term" value="C:chromosome"/>
    <property type="evidence" value="ECO:0007669"/>
    <property type="project" value="UniProtKB-ARBA"/>
</dbReference>
<evidence type="ECO:0000259" key="13">
    <source>
        <dbReference type="PROSITE" id="PS51194"/>
    </source>
</evidence>
<evidence type="ECO:0000256" key="1">
    <source>
        <dbReference type="ARBA" id="ARBA00004123"/>
    </source>
</evidence>
<comment type="subcellular location">
    <subcellularLocation>
        <location evidence="1">Nucleus</location>
    </subcellularLocation>
</comment>
<evidence type="ECO:0000313" key="15">
    <source>
        <dbReference type="Proteomes" id="UP000481288"/>
    </source>
</evidence>
<feature type="compositionally biased region" description="Low complexity" evidence="11">
    <location>
        <begin position="125"/>
        <end position="137"/>
    </location>
</feature>
<dbReference type="GO" id="GO:0003677">
    <property type="term" value="F:DNA binding"/>
    <property type="evidence" value="ECO:0007669"/>
    <property type="project" value="UniProtKB-KW"/>
</dbReference>
<dbReference type="FunFam" id="3.40.50.300:FF:002881">
    <property type="entry name" value="Putative snf2 family helicase atpase protein"/>
    <property type="match status" value="1"/>
</dbReference>
<proteinExistence type="inferred from homology"/>
<dbReference type="SMART" id="SM00490">
    <property type="entry name" value="HELICc"/>
    <property type="match status" value="1"/>
</dbReference>
<dbReference type="InterPro" id="IPR000330">
    <property type="entry name" value="SNF2_N"/>
</dbReference>
<keyword evidence="5" id="KW-0378">Hydrolase</keyword>
<feature type="compositionally biased region" description="Basic and acidic residues" evidence="11">
    <location>
        <begin position="1177"/>
        <end position="1208"/>
    </location>
</feature>
<evidence type="ECO:0000259" key="12">
    <source>
        <dbReference type="PROSITE" id="PS51192"/>
    </source>
</evidence>
<dbReference type="AlphaFoldDB" id="A0A7D8YXP7"/>